<dbReference type="VEuPathDB" id="FungiDB:ASPZODRAFT_1862476"/>
<proteinExistence type="predicted"/>
<organism evidence="1 2">
    <name type="scientific">Penicilliopsis zonata CBS 506.65</name>
    <dbReference type="NCBI Taxonomy" id="1073090"/>
    <lineage>
        <taxon>Eukaryota</taxon>
        <taxon>Fungi</taxon>
        <taxon>Dikarya</taxon>
        <taxon>Ascomycota</taxon>
        <taxon>Pezizomycotina</taxon>
        <taxon>Eurotiomycetes</taxon>
        <taxon>Eurotiomycetidae</taxon>
        <taxon>Eurotiales</taxon>
        <taxon>Aspergillaceae</taxon>
        <taxon>Penicilliopsis</taxon>
    </lineage>
</organism>
<sequence>MYLRELSTRLNSSKCPLVCGTALSGNQSFPAYVERDIIYRFFSLLENIRWSEFHASFFFSLSKLYLTILRTFQLLGNYVPVCLFMLRCGFVLKVFDSLQLSLGIGLAPSKLLLLSKRLVMAIRRNPPLVCLPVLRFKARNCIGTCLLGWTLQKRRVYQ</sequence>
<gene>
    <name evidence="1" type="ORF">ASPZODRAFT_1862476</name>
</gene>
<name>A0A1L9SI98_9EURO</name>
<dbReference type="RefSeq" id="XP_022581462.1">
    <property type="nucleotide sequence ID" value="XM_022727250.1"/>
</dbReference>
<keyword evidence="2" id="KW-1185">Reference proteome</keyword>
<dbReference type="Proteomes" id="UP000184188">
    <property type="component" value="Unassembled WGS sequence"/>
</dbReference>
<dbReference type="EMBL" id="KV878341">
    <property type="protein sequence ID" value="OJJ46952.1"/>
    <property type="molecule type" value="Genomic_DNA"/>
</dbReference>
<dbReference type="AlphaFoldDB" id="A0A1L9SI98"/>
<evidence type="ECO:0000313" key="1">
    <source>
        <dbReference type="EMBL" id="OJJ46952.1"/>
    </source>
</evidence>
<dbReference type="GeneID" id="34613714"/>
<accession>A0A1L9SI98</accession>
<evidence type="ECO:0000313" key="2">
    <source>
        <dbReference type="Proteomes" id="UP000184188"/>
    </source>
</evidence>
<protein>
    <submittedName>
        <fullName evidence="1">Uncharacterized protein</fullName>
    </submittedName>
</protein>
<reference evidence="2" key="1">
    <citation type="journal article" date="2017" name="Genome Biol.">
        <title>Comparative genomics reveals high biological diversity and specific adaptations in the industrially and medically important fungal genus Aspergillus.</title>
        <authorList>
            <person name="de Vries R.P."/>
            <person name="Riley R."/>
            <person name="Wiebenga A."/>
            <person name="Aguilar-Osorio G."/>
            <person name="Amillis S."/>
            <person name="Uchima C.A."/>
            <person name="Anderluh G."/>
            <person name="Asadollahi M."/>
            <person name="Askin M."/>
            <person name="Barry K."/>
            <person name="Battaglia E."/>
            <person name="Bayram O."/>
            <person name="Benocci T."/>
            <person name="Braus-Stromeyer S.A."/>
            <person name="Caldana C."/>
            <person name="Canovas D."/>
            <person name="Cerqueira G.C."/>
            <person name="Chen F."/>
            <person name="Chen W."/>
            <person name="Choi C."/>
            <person name="Clum A."/>
            <person name="Dos Santos R.A."/>
            <person name="Damasio A.R."/>
            <person name="Diallinas G."/>
            <person name="Emri T."/>
            <person name="Fekete E."/>
            <person name="Flipphi M."/>
            <person name="Freyberg S."/>
            <person name="Gallo A."/>
            <person name="Gournas C."/>
            <person name="Habgood R."/>
            <person name="Hainaut M."/>
            <person name="Harispe M.L."/>
            <person name="Henrissat B."/>
            <person name="Hilden K.S."/>
            <person name="Hope R."/>
            <person name="Hossain A."/>
            <person name="Karabika E."/>
            <person name="Karaffa L."/>
            <person name="Karanyi Z."/>
            <person name="Krasevec N."/>
            <person name="Kuo A."/>
            <person name="Kusch H."/>
            <person name="LaButti K."/>
            <person name="Lagendijk E.L."/>
            <person name="Lapidus A."/>
            <person name="Levasseur A."/>
            <person name="Lindquist E."/>
            <person name="Lipzen A."/>
            <person name="Logrieco A.F."/>
            <person name="MacCabe A."/>
            <person name="Maekelae M.R."/>
            <person name="Malavazi I."/>
            <person name="Melin P."/>
            <person name="Meyer V."/>
            <person name="Mielnichuk N."/>
            <person name="Miskei M."/>
            <person name="Molnar A.P."/>
            <person name="Mule G."/>
            <person name="Ngan C.Y."/>
            <person name="Orejas M."/>
            <person name="Orosz E."/>
            <person name="Ouedraogo J.P."/>
            <person name="Overkamp K.M."/>
            <person name="Park H.-S."/>
            <person name="Perrone G."/>
            <person name="Piumi F."/>
            <person name="Punt P.J."/>
            <person name="Ram A.F."/>
            <person name="Ramon A."/>
            <person name="Rauscher S."/>
            <person name="Record E."/>
            <person name="Riano-Pachon D.M."/>
            <person name="Robert V."/>
            <person name="Roehrig J."/>
            <person name="Ruller R."/>
            <person name="Salamov A."/>
            <person name="Salih N.S."/>
            <person name="Samson R.A."/>
            <person name="Sandor E."/>
            <person name="Sanguinetti M."/>
            <person name="Schuetze T."/>
            <person name="Sepcic K."/>
            <person name="Shelest E."/>
            <person name="Sherlock G."/>
            <person name="Sophianopoulou V."/>
            <person name="Squina F.M."/>
            <person name="Sun H."/>
            <person name="Susca A."/>
            <person name="Todd R.B."/>
            <person name="Tsang A."/>
            <person name="Unkles S.E."/>
            <person name="van de Wiele N."/>
            <person name="van Rossen-Uffink D."/>
            <person name="Oliveira J.V."/>
            <person name="Vesth T.C."/>
            <person name="Visser J."/>
            <person name="Yu J.-H."/>
            <person name="Zhou M."/>
            <person name="Andersen M.R."/>
            <person name="Archer D.B."/>
            <person name="Baker S.E."/>
            <person name="Benoit I."/>
            <person name="Brakhage A.A."/>
            <person name="Braus G.H."/>
            <person name="Fischer R."/>
            <person name="Frisvad J.C."/>
            <person name="Goldman G.H."/>
            <person name="Houbraken J."/>
            <person name="Oakley B."/>
            <person name="Pocsi I."/>
            <person name="Scazzocchio C."/>
            <person name="Seiboth B."/>
            <person name="vanKuyk P.A."/>
            <person name="Wortman J."/>
            <person name="Dyer P.S."/>
            <person name="Grigoriev I.V."/>
        </authorList>
    </citation>
    <scope>NUCLEOTIDE SEQUENCE [LARGE SCALE GENOMIC DNA]</scope>
    <source>
        <strain evidence="2">CBS 506.65</strain>
    </source>
</reference>